<evidence type="ECO:0000313" key="1">
    <source>
        <dbReference type="EMBL" id="SDM11266.1"/>
    </source>
</evidence>
<dbReference type="RefSeq" id="WP_143044197.1">
    <property type="nucleotide sequence ID" value="NZ_FNDJ01000036.1"/>
</dbReference>
<evidence type="ECO:0000313" key="2">
    <source>
        <dbReference type="Proteomes" id="UP000199202"/>
    </source>
</evidence>
<protein>
    <submittedName>
        <fullName evidence="1">Uncharacterized protein</fullName>
    </submittedName>
</protein>
<accession>A0A1G9QJS6</accession>
<dbReference type="OrthoDB" id="3533156at2"/>
<dbReference type="Proteomes" id="UP000199202">
    <property type="component" value="Unassembled WGS sequence"/>
</dbReference>
<reference evidence="1 2" key="1">
    <citation type="submission" date="2016-10" db="EMBL/GenBank/DDBJ databases">
        <authorList>
            <person name="de Groot N.N."/>
        </authorList>
    </citation>
    <scope>NUCLEOTIDE SEQUENCE [LARGE SCALE GENOMIC DNA]</scope>
    <source>
        <strain evidence="1 2">CGMCC 4.6533</strain>
    </source>
</reference>
<sequence length="45" mass="5032">MVVTQTANRRSLRLAVRLGFRQVGTFEEFGAEQALYTAGLHSFTT</sequence>
<dbReference type="AlphaFoldDB" id="A0A1G9QJS6"/>
<dbReference type="EMBL" id="FNDJ01000036">
    <property type="protein sequence ID" value="SDM11266.1"/>
    <property type="molecule type" value="Genomic_DNA"/>
</dbReference>
<gene>
    <name evidence="1" type="ORF">SAMN05421869_13659</name>
</gene>
<name>A0A1G9QJS6_9ACTN</name>
<dbReference type="STRING" id="633440.SAMN05421869_13659"/>
<keyword evidence="2" id="KW-1185">Reference proteome</keyword>
<organism evidence="1 2">
    <name type="scientific">Nonomuraea jiangxiensis</name>
    <dbReference type="NCBI Taxonomy" id="633440"/>
    <lineage>
        <taxon>Bacteria</taxon>
        <taxon>Bacillati</taxon>
        <taxon>Actinomycetota</taxon>
        <taxon>Actinomycetes</taxon>
        <taxon>Streptosporangiales</taxon>
        <taxon>Streptosporangiaceae</taxon>
        <taxon>Nonomuraea</taxon>
    </lineage>
</organism>
<proteinExistence type="predicted"/>